<keyword evidence="1" id="KW-1133">Transmembrane helix</keyword>
<dbReference type="EMBL" id="DXBB01000101">
    <property type="protein sequence ID" value="HIZ73328.1"/>
    <property type="molecule type" value="Genomic_DNA"/>
</dbReference>
<feature type="transmembrane region" description="Helical" evidence="1">
    <location>
        <begin position="46"/>
        <end position="68"/>
    </location>
</feature>
<proteinExistence type="predicted"/>
<comment type="caution">
    <text evidence="2">The sequence shown here is derived from an EMBL/GenBank/DDBJ whole genome shotgun (WGS) entry which is preliminary data.</text>
</comment>
<name>A0A9D2K0I3_9FIRM</name>
<reference evidence="2" key="1">
    <citation type="journal article" date="2021" name="PeerJ">
        <title>Extensive microbial diversity within the chicken gut microbiome revealed by metagenomics and culture.</title>
        <authorList>
            <person name="Gilroy R."/>
            <person name="Ravi A."/>
            <person name="Getino M."/>
            <person name="Pursley I."/>
            <person name="Horton D.L."/>
            <person name="Alikhan N.F."/>
            <person name="Baker D."/>
            <person name="Gharbi K."/>
            <person name="Hall N."/>
            <person name="Watson M."/>
            <person name="Adriaenssens E.M."/>
            <person name="Foster-Nyarko E."/>
            <person name="Jarju S."/>
            <person name="Secka A."/>
            <person name="Antonio M."/>
            <person name="Oren A."/>
            <person name="Chaudhuri R.R."/>
            <person name="La Ragione R."/>
            <person name="Hildebrand F."/>
            <person name="Pallen M.J."/>
        </authorList>
    </citation>
    <scope>NUCLEOTIDE SEQUENCE</scope>
    <source>
        <strain evidence="2">ChiW7-2402</strain>
    </source>
</reference>
<protein>
    <submittedName>
        <fullName evidence="2">Uncharacterized protein</fullName>
    </submittedName>
</protein>
<keyword evidence="1" id="KW-0472">Membrane</keyword>
<reference evidence="2" key="2">
    <citation type="submission" date="2021-04" db="EMBL/GenBank/DDBJ databases">
        <authorList>
            <person name="Gilroy R."/>
        </authorList>
    </citation>
    <scope>NUCLEOTIDE SEQUENCE</scope>
    <source>
        <strain evidence="2">ChiW7-2402</strain>
    </source>
</reference>
<keyword evidence="1" id="KW-0812">Transmembrane</keyword>
<accession>A0A9D2K0I3</accession>
<evidence type="ECO:0000313" key="2">
    <source>
        <dbReference type="EMBL" id="HIZ73328.1"/>
    </source>
</evidence>
<evidence type="ECO:0000256" key="1">
    <source>
        <dbReference type="SAM" id="Phobius"/>
    </source>
</evidence>
<feature type="transmembrane region" description="Helical" evidence="1">
    <location>
        <begin position="75"/>
        <end position="95"/>
    </location>
</feature>
<feature type="transmembrane region" description="Helical" evidence="1">
    <location>
        <begin position="12"/>
        <end position="34"/>
    </location>
</feature>
<dbReference type="AlphaFoldDB" id="A0A9D2K0I3"/>
<sequence length="109" mass="12276">MGKKDWKNTLSGVFDLIGEVLAVVYVVVFALLLIDAQWPFLSNVDWLYAVFKGIWMYGAFVIAAVVGLEAMVKRNFLLFLIFAALLAVCIIFIFFPGTYESLLNFLPSK</sequence>
<evidence type="ECO:0000313" key="3">
    <source>
        <dbReference type="Proteomes" id="UP000824102"/>
    </source>
</evidence>
<organism evidence="2 3">
    <name type="scientific">Candidatus Gallimonas intestinavium</name>
    <dbReference type="NCBI Taxonomy" id="2838603"/>
    <lineage>
        <taxon>Bacteria</taxon>
        <taxon>Bacillati</taxon>
        <taxon>Bacillota</taxon>
        <taxon>Clostridia</taxon>
        <taxon>Candidatus Gallimonas</taxon>
    </lineage>
</organism>
<dbReference type="Proteomes" id="UP000824102">
    <property type="component" value="Unassembled WGS sequence"/>
</dbReference>
<gene>
    <name evidence="2" type="ORF">H9964_07085</name>
</gene>